<reference evidence="2" key="1">
    <citation type="submission" date="2021-01" db="EMBL/GenBank/DDBJ databases">
        <title>Caligus Genome Assembly.</title>
        <authorList>
            <person name="Gallardo-Escarate C."/>
        </authorList>
    </citation>
    <scope>NUCLEOTIDE SEQUENCE [LARGE SCALE GENOMIC DNA]</scope>
</reference>
<keyword evidence="2" id="KW-1185">Reference proteome</keyword>
<proteinExistence type="predicted"/>
<evidence type="ECO:0000313" key="1">
    <source>
        <dbReference type="EMBL" id="QQP54145.1"/>
    </source>
</evidence>
<organism evidence="1 2">
    <name type="scientific">Caligus rogercresseyi</name>
    <name type="common">Sea louse</name>
    <dbReference type="NCBI Taxonomy" id="217165"/>
    <lineage>
        <taxon>Eukaryota</taxon>
        <taxon>Metazoa</taxon>
        <taxon>Ecdysozoa</taxon>
        <taxon>Arthropoda</taxon>
        <taxon>Crustacea</taxon>
        <taxon>Multicrustacea</taxon>
        <taxon>Hexanauplia</taxon>
        <taxon>Copepoda</taxon>
        <taxon>Siphonostomatoida</taxon>
        <taxon>Caligidae</taxon>
        <taxon>Caligus</taxon>
    </lineage>
</organism>
<accession>A0A7T8KDY5</accession>
<name>A0A7T8KDY5_CALRO</name>
<dbReference type="EMBL" id="CP045893">
    <property type="protein sequence ID" value="QQP54145.1"/>
    <property type="molecule type" value="Genomic_DNA"/>
</dbReference>
<evidence type="ECO:0000313" key="2">
    <source>
        <dbReference type="Proteomes" id="UP000595437"/>
    </source>
</evidence>
<dbReference type="Proteomes" id="UP000595437">
    <property type="component" value="Chromosome 4"/>
</dbReference>
<gene>
    <name evidence="1" type="ORF">FKW44_006877</name>
</gene>
<protein>
    <submittedName>
        <fullName evidence="1">Uncharacterized protein</fullName>
    </submittedName>
</protein>
<sequence length="58" mass="6921">MVMGHQREMVIRTVNYIFRHKEEDLHVMTPTEPMSILRTQSPLLWVEHVPSLCFTARK</sequence>
<dbReference type="AlphaFoldDB" id="A0A7T8KDY5"/>